<dbReference type="Proteomes" id="UP001642540">
    <property type="component" value="Unassembled WGS sequence"/>
</dbReference>
<dbReference type="InterPro" id="IPR001064">
    <property type="entry name" value="Beta/gamma_crystallin"/>
</dbReference>
<comment type="caution">
    <text evidence="5">The sequence shown here is derived from an EMBL/GenBank/DDBJ whole genome shotgun (WGS) entry which is preliminary data.</text>
</comment>
<dbReference type="InterPro" id="IPR035940">
    <property type="entry name" value="CAP_sf"/>
</dbReference>
<reference evidence="5 6" key="1">
    <citation type="submission" date="2024-08" db="EMBL/GenBank/DDBJ databases">
        <authorList>
            <person name="Cucini C."/>
            <person name="Frati F."/>
        </authorList>
    </citation>
    <scope>NUCLEOTIDE SEQUENCE [LARGE SCALE GENOMIC DNA]</scope>
</reference>
<dbReference type="InterPro" id="IPR014044">
    <property type="entry name" value="CAP_dom"/>
</dbReference>
<evidence type="ECO:0000259" key="3">
    <source>
        <dbReference type="SMART" id="SM00198"/>
    </source>
</evidence>
<evidence type="ECO:0000313" key="6">
    <source>
        <dbReference type="Proteomes" id="UP001642540"/>
    </source>
</evidence>
<keyword evidence="6" id="KW-1185">Reference proteome</keyword>
<dbReference type="InterPro" id="IPR011024">
    <property type="entry name" value="G_crystallin-like"/>
</dbReference>
<dbReference type="Gene3D" id="3.40.33.10">
    <property type="entry name" value="CAP"/>
    <property type="match status" value="1"/>
</dbReference>
<evidence type="ECO:0000256" key="2">
    <source>
        <dbReference type="ARBA" id="ARBA00022737"/>
    </source>
</evidence>
<comment type="similarity">
    <text evidence="1">Belongs to the beta/gamma-crystallin family.</text>
</comment>
<evidence type="ECO:0008006" key="7">
    <source>
        <dbReference type="Google" id="ProtNLM"/>
    </source>
</evidence>
<dbReference type="EMBL" id="CAXLJM020000053">
    <property type="protein sequence ID" value="CAL8116373.1"/>
    <property type="molecule type" value="Genomic_DNA"/>
</dbReference>
<feature type="domain" description="Beta/gamma crystallin 'Greek key'" evidence="4">
    <location>
        <begin position="8"/>
        <end position="92"/>
    </location>
</feature>
<keyword evidence="2" id="KW-0677">Repeat</keyword>
<dbReference type="InterPro" id="IPR001283">
    <property type="entry name" value="CRISP-related"/>
</dbReference>
<evidence type="ECO:0000313" key="5">
    <source>
        <dbReference type="EMBL" id="CAL8116373.1"/>
    </source>
</evidence>
<organism evidence="5 6">
    <name type="scientific">Orchesella dallaii</name>
    <dbReference type="NCBI Taxonomy" id="48710"/>
    <lineage>
        <taxon>Eukaryota</taxon>
        <taxon>Metazoa</taxon>
        <taxon>Ecdysozoa</taxon>
        <taxon>Arthropoda</taxon>
        <taxon>Hexapoda</taxon>
        <taxon>Collembola</taxon>
        <taxon>Entomobryomorpha</taxon>
        <taxon>Entomobryoidea</taxon>
        <taxon>Orchesellidae</taxon>
        <taxon>Orchesellinae</taxon>
        <taxon>Orchesella</taxon>
    </lineage>
</organism>
<dbReference type="PROSITE" id="PS01009">
    <property type="entry name" value="CRISP_1"/>
    <property type="match status" value="1"/>
</dbReference>
<dbReference type="Pfam" id="PF00188">
    <property type="entry name" value="CAP"/>
    <property type="match status" value="1"/>
</dbReference>
<name>A0ABP1R306_9HEXA</name>
<dbReference type="CDD" id="cd05382">
    <property type="entry name" value="CAP_GAPR1-like"/>
    <property type="match status" value="1"/>
</dbReference>
<evidence type="ECO:0000259" key="4">
    <source>
        <dbReference type="SMART" id="SM00247"/>
    </source>
</evidence>
<dbReference type="PRINTS" id="PR00837">
    <property type="entry name" value="V5TPXLIKE"/>
</dbReference>
<dbReference type="SUPFAM" id="SSF55797">
    <property type="entry name" value="PR-1-like"/>
    <property type="match status" value="1"/>
</dbReference>
<evidence type="ECO:0000256" key="1">
    <source>
        <dbReference type="ARBA" id="ARBA00009646"/>
    </source>
</evidence>
<dbReference type="InterPro" id="IPR018244">
    <property type="entry name" value="Allrgn_V5/Tpx1_CS"/>
</dbReference>
<protein>
    <recommendedName>
        <fullName evidence="7">Golgi-associated plant pathogenesis-related protein 1</fullName>
    </recommendedName>
</protein>
<proteinExistence type="inferred from homology"/>
<dbReference type="PANTHER" id="PTHR10334">
    <property type="entry name" value="CYSTEINE-RICH SECRETORY PROTEIN-RELATED"/>
    <property type="match status" value="1"/>
</dbReference>
<gene>
    <name evidence="5" type="ORF">ODALV1_LOCUS17256</name>
</gene>
<dbReference type="SMART" id="SM00198">
    <property type="entry name" value="SCP"/>
    <property type="match status" value="1"/>
</dbReference>
<dbReference type="SUPFAM" id="SSF49695">
    <property type="entry name" value="gamma-Crystallin-like"/>
    <property type="match status" value="1"/>
</dbReference>
<accession>A0ABP1R306</accession>
<dbReference type="PRINTS" id="PR00838">
    <property type="entry name" value="V5ALLERGEN"/>
</dbReference>
<dbReference type="SMART" id="SM00247">
    <property type="entry name" value="XTALbg"/>
    <property type="match status" value="1"/>
</dbReference>
<dbReference type="InterPro" id="IPR034113">
    <property type="entry name" value="SCP_GAPR1-like"/>
</dbReference>
<dbReference type="InterPro" id="IPR002413">
    <property type="entry name" value="V5_allergen-like"/>
</dbReference>
<sequence>MLGVSAEKVVFYEHANFEGSYFTVTINGNGCYNFPSNWNDRISSINTQGHCIIASENGDCTGKSERIAPGTPSHSHLSAFDFNDLISSFKLCGGGGEASPPSTVFPNPPPPPTSGSDLWRLAVSEHSKYRRRHAVPDLRADNAEIHRTAQRYADYLANSDKFEHSGNKNYGENLAYTSIKSKEEAVVDAVRRWYNEIQKYNYNRPGFSMATGHFTALVWKSTTHVGIGVAWNARKNWWVVVANYSPPGNSGSGPNYRENVLPPSNKL</sequence>
<dbReference type="Gene3D" id="2.60.20.10">
    <property type="entry name" value="Crystallins"/>
    <property type="match status" value="1"/>
</dbReference>
<feature type="domain" description="SCP" evidence="3">
    <location>
        <begin position="117"/>
        <end position="252"/>
    </location>
</feature>